<gene>
    <name evidence="1" type="ORF">QYF68_25395</name>
</gene>
<dbReference type="EMBL" id="JAUHTC010000086">
    <property type="protein sequence ID" value="MDN4521130.1"/>
    <property type="molecule type" value="Genomic_DNA"/>
</dbReference>
<protein>
    <submittedName>
        <fullName evidence="1">Uncharacterized protein</fullName>
    </submittedName>
</protein>
<sequence length="92" mass="9781">MAETHPLFGRLLAAKSFKRWNGVLLLVIDLPDGSPGTIRCDATDVLGVVELGLRSVLDRAGLRALHRLVVQLATRAEVGASTVNAQVGSPRP</sequence>
<comment type="caution">
    <text evidence="1">The sequence shown here is derived from an EMBL/GenBank/DDBJ whole genome shotgun (WGS) entry which is preliminary data.</text>
</comment>
<evidence type="ECO:0000313" key="2">
    <source>
        <dbReference type="Proteomes" id="UP001172687"/>
    </source>
</evidence>
<keyword evidence="2" id="KW-1185">Reference proteome</keyword>
<name>A0ABT8HK41_MYCAO</name>
<evidence type="ECO:0000313" key="1">
    <source>
        <dbReference type="EMBL" id="MDN4521130.1"/>
    </source>
</evidence>
<accession>A0ABT8HK41</accession>
<reference evidence="1" key="1">
    <citation type="submission" date="2023-07" db="EMBL/GenBank/DDBJ databases">
        <title>Degradation of tert-butanol by M. austroafricanum TBA100.</title>
        <authorList>
            <person name="Helbich S."/>
            <person name="Vainshtein Y."/>
        </authorList>
    </citation>
    <scope>NUCLEOTIDE SEQUENCE</scope>
    <source>
        <strain evidence="1">TBA100</strain>
    </source>
</reference>
<dbReference type="Proteomes" id="UP001172687">
    <property type="component" value="Unassembled WGS sequence"/>
</dbReference>
<dbReference type="RefSeq" id="WP_208674132.1">
    <property type="nucleotide sequence ID" value="NZ_CP070380.1"/>
</dbReference>
<organism evidence="1 2">
    <name type="scientific">Mycolicibacterium austroafricanum</name>
    <name type="common">Mycobacterium austroafricanum</name>
    <dbReference type="NCBI Taxonomy" id="39687"/>
    <lineage>
        <taxon>Bacteria</taxon>
        <taxon>Bacillati</taxon>
        <taxon>Actinomycetota</taxon>
        <taxon>Actinomycetes</taxon>
        <taxon>Mycobacteriales</taxon>
        <taxon>Mycobacteriaceae</taxon>
        <taxon>Mycolicibacterium</taxon>
    </lineage>
</organism>
<proteinExistence type="predicted"/>